<protein>
    <submittedName>
        <fullName evidence="2">Uncharacterized protein</fullName>
    </submittedName>
</protein>
<dbReference type="Proteomes" id="UP001271007">
    <property type="component" value="Unassembled WGS sequence"/>
</dbReference>
<sequence length="167" mass="18331">MPGAKSKTNVAGQAGNQVVALTASNGKLNGGKDIMEALATKYKRERDRKALKEEQRKEEYQQEWRKAHRGQEPPKIPSAYEQLRIKAESGDKVAIVAFAKQKAAKDKSNAKKRGEAGGNADEDEDVDEDPLIALQRVTKAVTPDFPGSKSQLLADNFLFSDSCDVEK</sequence>
<proteinExistence type="predicted"/>
<feature type="compositionally biased region" description="Basic and acidic residues" evidence="1">
    <location>
        <begin position="42"/>
        <end position="72"/>
    </location>
</feature>
<evidence type="ECO:0000313" key="2">
    <source>
        <dbReference type="EMBL" id="KAK3057091.1"/>
    </source>
</evidence>
<feature type="region of interest" description="Disordered" evidence="1">
    <location>
        <begin position="101"/>
        <end position="128"/>
    </location>
</feature>
<reference evidence="2" key="1">
    <citation type="submission" date="2023-04" db="EMBL/GenBank/DDBJ databases">
        <title>Black Yeasts Isolated from many extreme environments.</title>
        <authorList>
            <person name="Coleine C."/>
            <person name="Stajich J.E."/>
            <person name="Selbmann L."/>
        </authorList>
    </citation>
    <scope>NUCLEOTIDE SEQUENCE</scope>
    <source>
        <strain evidence="2">CCFEE 5312</strain>
    </source>
</reference>
<gene>
    <name evidence="2" type="ORF">LTR09_002129</name>
</gene>
<dbReference type="EMBL" id="JAWDJX010000004">
    <property type="protein sequence ID" value="KAK3057091.1"/>
    <property type="molecule type" value="Genomic_DNA"/>
</dbReference>
<accession>A0AAJ0LVR0</accession>
<evidence type="ECO:0000313" key="3">
    <source>
        <dbReference type="Proteomes" id="UP001271007"/>
    </source>
</evidence>
<evidence type="ECO:0000256" key="1">
    <source>
        <dbReference type="SAM" id="MobiDB-lite"/>
    </source>
</evidence>
<organism evidence="2 3">
    <name type="scientific">Extremus antarcticus</name>
    <dbReference type="NCBI Taxonomy" id="702011"/>
    <lineage>
        <taxon>Eukaryota</taxon>
        <taxon>Fungi</taxon>
        <taxon>Dikarya</taxon>
        <taxon>Ascomycota</taxon>
        <taxon>Pezizomycotina</taxon>
        <taxon>Dothideomycetes</taxon>
        <taxon>Dothideomycetidae</taxon>
        <taxon>Mycosphaerellales</taxon>
        <taxon>Extremaceae</taxon>
        <taxon>Extremus</taxon>
    </lineage>
</organism>
<name>A0AAJ0LVR0_9PEZI</name>
<dbReference type="AlphaFoldDB" id="A0AAJ0LVR0"/>
<feature type="region of interest" description="Disordered" evidence="1">
    <location>
        <begin position="42"/>
        <end position="76"/>
    </location>
</feature>
<keyword evidence="3" id="KW-1185">Reference proteome</keyword>
<comment type="caution">
    <text evidence="2">The sequence shown here is derived from an EMBL/GenBank/DDBJ whole genome shotgun (WGS) entry which is preliminary data.</text>
</comment>
<feature type="compositionally biased region" description="Basic and acidic residues" evidence="1">
    <location>
        <begin position="103"/>
        <end position="115"/>
    </location>
</feature>